<evidence type="ECO:0000256" key="1">
    <source>
        <dbReference type="SAM" id="SignalP"/>
    </source>
</evidence>
<dbReference type="Proteomes" id="UP000236641">
    <property type="component" value="Unassembled WGS sequence"/>
</dbReference>
<accession>A0A2K1E357</accession>
<proteinExistence type="predicted"/>
<dbReference type="OrthoDB" id="1442373at2"/>
<dbReference type="EMBL" id="POWF01000001">
    <property type="protein sequence ID" value="PNQ74695.1"/>
    <property type="molecule type" value="Genomic_DNA"/>
</dbReference>
<protein>
    <recommendedName>
        <fullName evidence="4">Lipocalin-like domain-containing protein</fullName>
    </recommendedName>
</protein>
<name>A0A2K1E357_9FLAO</name>
<evidence type="ECO:0008006" key="4">
    <source>
        <dbReference type="Google" id="ProtNLM"/>
    </source>
</evidence>
<evidence type="ECO:0000313" key="2">
    <source>
        <dbReference type="EMBL" id="PNQ74695.1"/>
    </source>
</evidence>
<keyword evidence="3" id="KW-1185">Reference proteome</keyword>
<reference evidence="2 3" key="1">
    <citation type="submission" date="2018-01" db="EMBL/GenBank/DDBJ databases">
        <title>The draft genome of Hanstruepera neustonica JCM19743.</title>
        <authorList>
            <person name="He R.-H."/>
            <person name="Du Z.-J."/>
        </authorList>
    </citation>
    <scope>NUCLEOTIDE SEQUENCE [LARGE SCALE GENOMIC DNA]</scope>
    <source>
        <strain evidence="2 3">JCM19743</strain>
    </source>
</reference>
<dbReference type="AlphaFoldDB" id="A0A2K1E357"/>
<feature type="signal peptide" evidence="1">
    <location>
        <begin position="1"/>
        <end position="18"/>
    </location>
</feature>
<evidence type="ECO:0000313" key="3">
    <source>
        <dbReference type="Proteomes" id="UP000236641"/>
    </source>
</evidence>
<organism evidence="2 3">
    <name type="scientific">Hanstruepera neustonica</name>
    <dbReference type="NCBI Taxonomy" id="1445657"/>
    <lineage>
        <taxon>Bacteria</taxon>
        <taxon>Pseudomonadati</taxon>
        <taxon>Bacteroidota</taxon>
        <taxon>Flavobacteriia</taxon>
        <taxon>Flavobacteriales</taxon>
        <taxon>Flavobacteriaceae</taxon>
        <taxon>Hanstruepera</taxon>
    </lineage>
</organism>
<comment type="caution">
    <text evidence="2">The sequence shown here is derived from an EMBL/GenBank/DDBJ whole genome shotgun (WGS) entry which is preliminary data.</text>
</comment>
<dbReference type="RefSeq" id="WP_103050549.1">
    <property type="nucleotide sequence ID" value="NZ_POWF01000001.1"/>
</dbReference>
<gene>
    <name evidence="2" type="ORF">C1T31_00715</name>
</gene>
<keyword evidence="1" id="KW-0732">Signal</keyword>
<sequence>MKVLLSLFFTFVVISAYSQNIAIEGTYEFKLATSNAVIEDILILNADGTFTFHEYDKHEGGVPPERNTFGKGKWKLENQIVTFLVSESDIVEKYTLDFNNSKARFIVKSPRDKSDKVVPTSLKFFKSDVFWIVKRNFIKK</sequence>
<feature type="chain" id="PRO_5014436249" description="Lipocalin-like domain-containing protein" evidence="1">
    <location>
        <begin position="19"/>
        <end position="140"/>
    </location>
</feature>